<proteinExistence type="predicted"/>
<keyword evidence="1" id="KW-0732">Signal</keyword>
<keyword evidence="3" id="KW-1185">Reference proteome</keyword>
<dbReference type="Proteomes" id="UP000039046">
    <property type="component" value="Unassembled WGS sequence"/>
</dbReference>
<reference evidence="2 3" key="1">
    <citation type="journal article" date="2015" name="Genome Announc.">
        <title>Draft Genome Sequence and Gene Annotation of the Entomopathogenic Fungus Verticillium hemipterigenum.</title>
        <authorList>
            <person name="Horn F."/>
            <person name="Habel A."/>
            <person name="Scharf D.H."/>
            <person name="Dworschak J."/>
            <person name="Brakhage A.A."/>
            <person name="Guthke R."/>
            <person name="Hertweck C."/>
            <person name="Linde J."/>
        </authorList>
    </citation>
    <scope>NUCLEOTIDE SEQUENCE [LARGE SCALE GENOMIC DNA]</scope>
</reference>
<dbReference type="HOGENOM" id="CLU_116394_0_0_1"/>
<evidence type="ECO:0000313" key="3">
    <source>
        <dbReference type="Proteomes" id="UP000039046"/>
    </source>
</evidence>
<dbReference type="Gene3D" id="2.60.120.200">
    <property type="match status" value="1"/>
</dbReference>
<protein>
    <recommendedName>
        <fullName evidence="4">Alginate lyase 2 domain-containing protein</fullName>
    </recommendedName>
</protein>
<accession>A0A0A1SK68</accession>
<dbReference type="EMBL" id="CDHN01000001">
    <property type="protein sequence ID" value="CEJ80608.1"/>
    <property type="molecule type" value="Genomic_DNA"/>
</dbReference>
<dbReference type="OrthoDB" id="4221926at2759"/>
<name>A0A0A1SK68_9HYPO</name>
<dbReference type="PANTHER" id="PTHR33681:SF4">
    <property type="entry name" value="OS12G0171100 PROTEIN"/>
    <property type="match status" value="1"/>
</dbReference>
<organism evidence="2 3">
    <name type="scientific">[Torrubiella] hemipterigena</name>
    <dbReference type="NCBI Taxonomy" id="1531966"/>
    <lineage>
        <taxon>Eukaryota</taxon>
        <taxon>Fungi</taxon>
        <taxon>Dikarya</taxon>
        <taxon>Ascomycota</taxon>
        <taxon>Pezizomycotina</taxon>
        <taxon>Sordariomycetes</taxon>
        <taxon>Hypocreomycetidae</taxon>
        <taxon>Hypocreales</taxon>
        <taxon>Clavicipitaceae</taxon>
        <taxon>Clavicipitaceae incertae sedis</taxon>
        <taxon>'Torrubiella' clade</taxon>
    </lineage>
</organism>
<feature type="chain" id="PRO_5001978568" description="Alginate lyase 2 domain-containing protein" evidence="1">
    <location>
        <begin position="19"/>
        <end position="206"/>
    </location>
</feature>
<sequence length="206" mass="21666">MQLNSILLALSAATVAIAGSPVGGGKWAEDFPGHNDQHCAGGSVSGNTFKIPKEADGSHSGSGCSNGHLRAERRFDDYSSGTHQFGGSFKINSMSGDKISIKQTFHGSDGPFFIMGVQKNGRLYSVEGGAEIAPAGTADVGKSVRINTVHNTSTKKFKVYVNGKEAYSEDAPGGTFYDKIGAYTTNSGSGAMSITWSDVQFWHSTK</sequence>
<dbReference type="InterPro" id="IPR013320">
    <property type="entry name" value="ConA-like_dom_sf"/>
</dbReference>
<dbReference type="AlphaFoldDB" id="A0A0A1SK68"/>
<dbReference type="SUPFAM" id="SSF49899">
    <property type="entry name" value="Concanavalin A-like lectins/glucanases"/>
    <property type="match status" value="1"/>
</dbReference>
<evidence type="ECO:0000256" key="1">
    <source>
        <dbReference type="SAM" id="SignalP"/>
    </source>
</evidence>
<dbReference type="PANTHER" id="PTHR33681">
    <property type="entry name" value="BINDING PROTEIN, PUTATIVE, EXPRESSED-RELATED"/>
    <property type="match status" value="1"/>
</dbReference>
<gene>
    <name evidence="2" type="ORF">VHEMI00782</name>
</gene>
<feature type="signal peptide" evidence="1">
    <location>
        <begin position="1"/>
        <end position="18"/>
    </location>
</feature>
<evidence type="ECO:0008006" key="4">
    <source>
        <dbReference type="Google" id="ProtNLM"/>
    </source>
</evidence>
<evidence type="ECO:0000313" key="2">
    <source>
        <dbReference type="EMBL" id="CEJ80608.1"/>
    </source>
</evidence>